<evidence type="ECO:0000313" key="2">
    <source>
        <dbReference type="EMBL" id="VDN08853.1"/>
    </source>
</evidence>
<evidence type="ECO:0000256" key="1">
    <source>
        <dbReference type="SAM" id="MobiDB-lite"/>
    </source>
</evidence>
<dbReference type="EMBL" id="UYRU01045914">
    <property type="protein sequence ID" value="VDN08853.1"/>
    <property type="molecule type" value="Genomic_DNA"/>
</dbReference>
<feature type="region of interest" description="Disordered" evidence="1">
    <location>
        <begin position="1"/>
        <end position="36"/>
    </location>
</feature>
<accession>A0A3P7LE37</accession>
<gene>
    <name evidence="2" type="ORF">DILT_LOCUS4684</name>
</gene>
<dbReference type="AlphaFoldDB" id="A0A3P7LE37"/>
<proteinExistence type="predicted"/>
<name>A0A3P7LE37_DIBLA</name>
<evidence type="ECO:0000313" key="3">
    <source>
        <dbReference type="Proteomes" id="UP000281553"/>
    </source>
</evidence>
<organism evidence="2 3">
    <name type="scientific">Dibothriocephalus latus</name>
    <name type="common">Fish tapeworm</name>
    <name type="synonym">Diphyllobothrium latum</name>
    <dbReference type="NCBI Taxonomy" id="60516"/>
    <lineage>
        <taxon>Eukaryota</taxon>
        <taxon>Metazoa</taxon>
        <taxon>Spiralia</taxon>
        <taxon>Lophotrochozoa</taxon>
        <taxon>Platyhelminthes</taxon>
        <taxon>Cestoda</taxon>
        <taxon>Eucestoda</taxon>
        <taxon>Diphyllobothriidea</taxon>
        <taxon>Diphyllobothriidae</taxon>
        <taxon>Dibothriocephalus</taxon>
    </lineage>
</organism>
<keyword evidence="3" id="KW-1185">Reference proteome</keyword>
<dbReference type="Proteomes" id="UP000281553">
    <property type="component" value="Unassembled WGS sequence"/>
</dbReference>
<reference evidence="2 3" key="1">
    <citation type="submission" date="2018-11" db="EMBL/GenBank/DDBJ databases">
        <authorList>
            <consortium name="Pathogen Informatics"/>
        </authorList>
    </citation>
    <scope>NUCLEOTIDE SEQUENCE [LARGE SCALE GENOMIC DNA]</scope>
</reference>
<sequence length="217" mass="23451">MRNPCPTDSSISLDLSKTPLTTPDRQQTHSNSTSTFSNYCPSRVPPLASLVSSDRTTSKSADLKENCVEGYIPMHKVSPTSTILDEEVSTDVGMALLSKLGGGSVISVCWMTLGKVGKLRCTRKQLAHWSLKCVNAMLVLVIHEDCVGFVTSAGLPRYTVKNPKKPAVGVTGPFQMAATSLPIRGDSIQGEPPEPPRRFLMDVWYGSSIPDAAEIEQ</sequence>
<dbReference type="OrthoDB" id="6310224at2759"/>
<protein>
    <submittedName>
        <fullName evidence="2">Uncharacterized protein</fullName>
    </submittedName>
</protein>